<dbReference type="EMBL" id="LR862137">
    <property type="protein sequence ID" value="CAD1844194.1"/>
    <property type="molecule type" value="Genomic_DNA"/>
</dbReference>
<name>A0A6V7QM04_ANACO</name>
<evidence type="ECO:0000256" key="1">
    <source>
        <dbReference type="SAM" id="MobiDB-lite"/>
    </source>
</evidence>
<gene>
    <name evidence="2" type="ORF">CB5_LOCUS27405</name>
</gene>
<reference evidence="2" key="1">
    <citation type="submission" date="2020-07" db="EMBL/GenBank/DDBJ databases">
        <authorList>
            <person name="Lin J."/>
        </authorList>
    </citation>
    <scope>NUCLEOTIDE SEQUENCE</scope>
</reference>
<protein>
    <submittedName>
        <fullName evidence="2">Uncharacterized protein</fullName>
    </submittedName>
</protein>
<dbReference type="AlphaFoldDB" id="A0A6V7QM04"/>
<feature type="region of interest" description="Disordered" evidence="1">
    <location>
        <begin position="107"/>
        <end position="137"/>
    </location>
</feature>
<evidence type="ECO:0000313" key="2">
    <source>
        <dbReference type="EMBL" id="CAD1844194.1"/>
    </source>
</evidence>
<sequence>MVQNLHLADSALGDRSLAGKDRSRSWWLRGSLMQPVPRAEGSVPVGEISEQRKIWLSLENPTFGNRSLRQGPVSQGPVSRAGTGSRTHEFWKVLRDRSLAEKDWSLRAKSAQAEQKRRKEGEEEEGERNEKKKKKESELGKLSGKYSRLSTVLDQGGRDIVVTFIFWWVVNSVPTYGSYPKNLGLKLCTKTRKVGFLVNSRVAFSKLCTGVFLQGGISILPPTPLGLFFELGTAGRERLGAWTWSLIGGRSLNLEGFELGLETLTTLACHLCSFTHVCKGSSLQAGTSELAYATYARSCVRMLKLPPTLSWHKLDYTINCPLGTINYSSHALCFIFLFQSLLLEEVRIGVLKMEESKTSKNWKGCKTRITMRYSHQRSRRSLMVVPVQDHAVPVQALFRNKQQPVQGTAASQKNLPSGVPSTTFLVPVQVLFLGFLQYSKAKDHHIHDILHGGVVDSAYLTAVRGFGSWTRGFEWRRGFGVIEASWIRSGGVRGLGREGVDNPEGSAKIHRRLREVKSVESGPRKGYRLELACYRGTR</sequence>
<organism evidence="2">
    <name type="scientific">Ananas comosus var. bracteatus</name>
    <name type="common">red pineapple</name>
    <dbReference type="NCBI Taxonomy" id="296719"/>
    <lineage>
        <taxon>Eukaryota</taxon>
        <taxon>Viridiplantae</taxon>
        <taxon>Streptophyta</taxon>
        <taxon>Embryophyta</taxon>
        <taxon>Tracheophyta</taxon>
        <taxon>Spermatophyta</taxon>
        <taxon>Magnoliopsida</taxon>
        <taxon>Liliopsida</taxon>
        <taxon>Poales</taxon>
        <taxon>Bromeliaceae</taxon>
        <taxon>Bromelioideae</taxon>
        <taxon>Ananas</taxon>
    </lineage>
</organism>
<proteinExistence type="predicted"/>
<feature type="region of interest" description="Disordered" evidence="1">
    <location>
        <begin position="65"/>
        <end position="84"/>
    </location>
</feature>
<accession>A0A6V7QM04</accession>